<dbReference type="SUPFAM" id="SSF46689">
    <property type="entry name" value="Homeodomain-like"/>
    <property type="match status" value="1"/>
</dbReference>
<gene>
    <name evidence="5" type="ORF">GCM10011374_36780</name>
</gene>
<organism evidence="5 6">
    <name type="scientific">Kocuria dechangensis</name>
    <dbReference type="NCBI Taxonomy" id="1176249"/>
    <lineage>
        <taxon>Bacteria</taxon>
        <taxon>Bacillati</taxon>
        <taxon>Actinomycetota</taxon>
        <taxon>Actinomycetes</taxon>
        <taxon>Micrococcales</taxon>
        <taxon>Micrococcaceae</taxon>
        <taxon>Kocuria</taxon>
    </lineage>
</organism>
<dbReference type="GO" id="GO:0003700">
    <property type="term" value="F:DNA-binding transcription factor activity"/>
    <property type="evidence" value="ECO:0007669"/>
    <property type="project" value="InterPro"/>
</dbReference>
<comment type="caution">
    <text evidence="5">The sequence shown here is derived from an EMBL/GenBank/DDBJ whole genome shotgun (WGS) entry which is preliminary data.</text>
</comment>
<protein>
    <recommendedName>
        <fullName evidence="4">HTH araC/xylS-type domain-containing protein</fullName>
    </recommendedName>
</protein>
<keyword evidence="6" id="KW-1185">Reference proteome</keyword>
<evidence type="ECO:0000313" key="6">
    <source>
        <dbReference type="Proteomes" id="UP000638848"/>
    </source>
</evidence>
<dbReference type="PROSITE" id="PS01124">
    <property type="entry name" value="HTH_ARAC_FAMILY_2"/>
    <property type="match status" value="1"/>
</dbReference>
<evidence type="ECO:0000256" key="2">
    <source>
        <dbReference type="ARBA" id="ARBA00023125"/>
    </source>
</evidence>
<evidence type="ECO:0000256" key="3">
    <source>
        <dbReference type="ARBA" id="ARBA00023163"/>
    </source>
</evidence>
<dbReference type="AlphaFoldDB" id="A0A917H6D0"/>
<accession>A0A917H6D0</accession>
<proteinExistence type="predicted"/>
<dbReference type="Gene3D" id="1.10.10.60">
    <property type="entry name" value="Homeodomain-like"/>
    <property type="match status" value="1"/>
</dbReference>
<feature type="domain" description="HTH araC/xylS-type" evidence="4">
    <location>
        <begin position="216"/>
        <end position="271"/>
    </location>
</feature>
<dbReference type="RefSeq" id="WP_188539874.1">
    <property type="nucleotide sequence ID" value="NZ_BMEQ01000032.1"/>
</dbReference>
<dbReference type="EMBL" id="BMEQ01000032">
    <property type="protein sequence ID" value="GGG68989.1"/>
    <property type="molecule type" value="Genomic_DNA"/>
</dbReference>
<name>A0A917H6D0_9MICC</name>
<dbReference type="InterPro" id="IPR009057">
    <property type="entry name" value="Homeodomain-like_sf"/>
</dbReference>
<sequence length="288" mass="31462">MLDTLQRCSVATRDPQEGLDALTQVYPGLRIDGDPEGSFALELTSVTAGPLRAHRYSLRGLSWPASADVSGSVAISYLLSGQVTLDIDGASSATQGPFLHPQGRHSGAWGEVEQLTVALDLPYVEDYARHLVGNEDLRLEFTGSTPVSQAGLQHWVGTLAHLYREVLLDDEAMNVPLIRHETIRTLTTALLRCFPNNSLAHPHPPEGVSMVAARIRRAKAFIDAHLDTDIGLVDIAAAARMSPHRMLAAFRRELDTTPREYLRAARLNTARHGSLPRFPGHARPHALV</sequence>
<dbReference type="Proteomes" id="UP000638848">
    <property type="component" value="Unassembled WGS sequence"/>
</dbReference>
<evidence type="ECO:0000259" key="4">
    <source>
        <dbReference type="PROSITE" id="PS01124"/>
    </source>
</evidence>
<keyword evidence="1" id="KW-0805">Transcription regulation</keyword>
<dbReference type="InterPro" id="IPR050204">
    <property type="entry name" value="AraC_XylS_family_regulators"/>
</dbReference>
<dbReference type="PANTHER" id="PTHR46796">
    <property type="entry name" value="HTH-TYPE TRANSCRIPTIONAL ACTIVATOR RHAS-RELATED"/>
    <property type="match status" value="1"/>
</dbReference>
<dbReference type="InterPro" id="IPR018060">
    <property type="entry name" value="HTH_AraC"/>
</dbReference>
<keyword evidence="2" id="KW-0238">DNA-binding</keyword>
<keyword evidence="3" id="KW-0804">Transcription</keyword>
<reference evidence="5" key="1">
    <citation type="journal article" date="2014" name="Int. J. Syst. Evol. Microbiol.">
        <title>Complete genome sequence of Corynebacterium casei LMG S-19264T (=DSM 44701T), isolated from a smear-ripened cheese.</title>
        <authorList>
            <consortium name="US DOE Joint Genome Institute (JGI-PGF)"/>
            <person name="Walter F."/>
            <person name="Albersmeier A."/>
            <person name="Kalinowski J."/>
            <person name="Ruckert C."/>
        </authorList>
    </citation>
    <scope>NUCLEOTIDE SEQUENCE</scope>
    <source>
        <strain evidence="5">CGMCC 1.12187</strain>
    </source>
</reference>
<evidence type="ECO:0000256" key="1">
    <source>
        <dbReference type="ARBA" id="ARBA00023015"/>
    </source>
</evidence>
<dbReference type="GO" id="GO:0043565">
    <property type="term" value="F:sequence-specific DNA binding"/>
    <property type="evidence" value="ECO:0007669"/>
    <property type="project" value="InterPro"/>
</dbReference>
<evidence type="ECO:0000313" key="5">
    <source>
        <dbReference type="EMBL" id="GGG68989.1"/>
    </source>
</evidence>
<reference evidence="5" key="2">
    <citation type="submission" date="2020-09" db="EMBL/GenBank/DDBJ databases">
        <authorList>
            <person name="Sun Q."/>
            <person name="Zhou Y."/>
        </authorList>
    </citation>
    <scope>NUCLEOTIDE SEQUENCE</scope>
    <source>
        <strain evidence="5">CGMCC 1.12187</strain>
    </source>
</reference>